<evidence type="ECO:0000256" key="1">
    <source>
        <dbReference type="SAM" id="MobiDB-lite"/>
    </source>
</evidence>
<dbReference type="Proteomes" id="UP000037923">
    <property type="component" value="Unassembled WGS sequence"/>
</dbReference>
<dbReference type="InterPro" id="IPR001623">
    <property type="entry name" value="DnaJ_domain"/>
</dbReference>
<name>A0A0N0E0V3_LEPPY</name>
<feature type="compositionally biased region" description="Low complexity" evidence="1">
    <location>
        <begin position="682"/>
        <end position="715"/>
    </location>
</feature>
<dbReference type="OrthoDB" id="10250354at2759"/>
<dbReference type="AlphaFoldDB" id="A0A0N0E0V3"/>
<dbReference type="SMART" id="SM00271">
    <property type="entry name" value="DnaJ"/>
    <property type="match status" value="1"/>
</dbReference>
<sequence length="903" mass="99462">MWRTPAYRSVLGHLFLESVVQRGGSSAITRASATDVCATSKRAYVANGSTATSSSSPGPTRGAGNDYYNQSKEDEEDKVLEEEEFAALRDAAGDEFMPLTHRLAHKADALDADLRRLRYVLCDRPQFLADTVPATFSGRPTHMKRVLDLLRKDAAGDAEQRTSAASRGIKAAFSSSSLSANVESALRASAYISWTGTSAPVVRWLCLRLLWPRSKSGASAAHGTELVTVQGDLDYLRRVRALHQLNYYSRLNLTPKRHIGHALYQIMWNFVIAAQNACGCVVYGVLRGVKEHGMLKGICTGVLSGVVKGLAFLSYGWVLSPVLHLSRGLSNSFYGPLNALSGRYVFDATSGRWMRCTVADSCLFRHELQREKRVLRTIGRAEFRRKRMKAESKWANRMASMGFSVEMLAEKFMPGKKDCSGGGAEEKLRNPYDVLQVRRTASPQEIKKQYKKLAMVFHPDVAQGRLGRASSAEEKAAAQRNFEEISSAYQILSNPEKRKAYDMGGAQGVHLHETKYGKFMSRTPEEMVQSVFGGEGFRRMLVGELLRSHWALRYEAQVSVSLHELEELQSIRVRQLAMELAAMADVHARRPASPYYKGTAATAAGAGSSSSMPPPHRRSASLHGSASSSLPDYLKSGKAKVRGGGAAAGHRERHAVAAGAEGRGMEKEMHNSIMEELGAGREGASSSSAAPSFSGKKSNAAGAATSAEATPADPSVASPFRLRPGSNAYNCFSQDFEDRCDRFVRHMADACFGKQLLYEVGEAYVVNAQRFLGIRPFYSSKALVTRKVFSGMDRVFEAFKDKTKLDKQQVARKVVAEYFNMEYDSVVADIHLALRYALQMVLQDSVESEEVRRKRCYAVWMLGEKMMTVGEKWTSRLSKDEDLATYIQQAANSVATTSKPPAF</sequence>
<dbReference type="GeneID" id="26901223"/>
<dbReference type="InterPro" id="IPR052423">
    <property type="entry name" value="EMIR"/>
</dbReference>
<feature type="region of interest" description="Disordered" evidence="1">
    <location>
        <begin position="600"/>
        <end position="666"/>
    </location>
</feature>
<feature type="compositionally biased region" description="Low complexity" evidence="1">
    <location>
        <begin position="621"/>
        <end position="630"/>
    </location>
</feature>
<evidence type="ECO:0000259" key="2">
    <source>
        <dbReference type="PROSITE" id="PS50076"/>
    </source>
</evidence>
<evidence type="ECO:0000313" key="4">
    <source>
        <dbReference type="Proteomes" id="UP000037923"/>
    </source>
</evidence>
<feature type="region of interest" description="Disordered" evidence="1">
    <location>
        <begin position="679"/>
        <end position="719"/>
    </location>
</feature>
<dbReference type="Pfam" id="PF00226">
    <property type="entry name" value="DnaJ"/>
    <property type="match status" value="1"/>
</dbReference>
<feature type="domain" description="J" evidence="2">
    <location>
        <begin position="430"/>
        <end position="505"/>
    </location>
</feature>
<dbReference type="PANTHER" id="PTHR44094">
    <property type="entry name" value="DNAJ HEAT SHOCK N-TERMINAL DOMAIN-CONTAINING PROTEIN"/>
    <property type="match status" value="1"/>
</dbReference>
<dbReference type="RefSeq" id="XP_015665324.1">
    <property type="nucleotide sequence ID" value="XM_015797316.1"/>
</dbReference>
<dbReference type="PROSITE" id="PS50076">
    <property type="entry name" value="DNAJ_2"/>
    <property type="match status" value="1"/>
</dbReference>
<protein>
    <submittedName>
        <fullName evidence="3">Putative mitochondrial chaperone protein DNAj</fullName>
    </submittedName>
</protein>
<feature type="compositionally biased region" description="Low complexity" evidence="1">
    <location>
        <begin position="600"/>
        <end position="611"/>
    </location>
</feature>
<proteinExistence type="predicted"/>
<accession>A0A0N0E0V3</accession>
<dbReference type="InterPro" id="IPR036869">
    <property type="entry name" value="J_dom_sf"/>
</dbReference>
<dbReference type="RefSeq" id="XP_015665323.1">
    <property type="nucleotide sequence ID" value="XM_015797315.1"/>
</dbReference>
<dbReference type="EMBL" id="LGTL01000001">
    <property type="protein sequence ID" value="KPA86884.1"/>
    <property type="molecule type" value="Genomic_DNA"/>
</dbReference>
<dbReference type="OMA" id="TPKRHIW"/>
<feature type="compositionally biased region" description="Low complexity" evidence="1">
    <location>
        <begin position="48"/>
        <end position="64"/>
    </location>
</feature>
<gene>
    <name evidence="3" type="ORF">ABB37_00926</name>
</gene>
<dbReference type="InterPro" id="IPR018253">
    <property type="entry name" value="DnaJ_domain_CS"/>
</dbReference>
<evidence type="ECO:0000313" key="3">
    <source>
        <dbReference type="EMBL" id="KPA86885.1"/>
    </source>
</evidence>
<dbReference type="SUPFAM" id="SSF46565">
    <property type="entry name" value="Chaperone J-domain"/>
    <property type="match status" value="1"/>
</dbReference>
<reference evidence="3 4" key="1">
    <citation type="submission" date="2015-07" db="EMBL/GenBank/DDBJ databases">
        <title>High-quality genome of monoxenous trypanosomatid Leptomonas pyrrhocoris.</title>
        <authorList>
            <person name="Flegontov P."/>
            <person name="Butenko A."/>
            <person name="Firsov S."/>
            <person name="Vlcek C."/>
            <person name="Logacheva M.D."/>
            <person name="Field M."/>
            <person name="Filatov D."/>
            <person name="Flegontova O."/>
            <person name="Gerasimov E."/>
            <person name="Jackson A.P."/>
            <person name="Kelly S."/>
            <person name="Opperdoes F."/>
            <person name="O'Reilly A."/>
            <person name="Votypka J."/>
            <person name="Yurchenko V."/>
            <person name="Lukes J."/>
        </authorList>
    </citation>
    <scope>NUCLEOTIDE SEQUENCE [LARGE SCALE GENOMIC DNA]</scope>
    <source>
        <strain evidence="3">H10</strain>
    </source>
</reference>
<dbReference type="EMBL" id="LGTL01000001">
    <property type="protein sequence ID" value="KPA86885.1"/>
    <property type="molecule type" value="Genomic_DNA"/>
</dbReference>
<dbReference type="PRINTS" id="PR00625">
    <property type="entry name" value="JDOMAIN"/>
</dbReference>
<dbReference type="VEuPathDB" id="TriTrypDB:LpyrH10_01_9260"/>
<organism evidence="3 4">
    <name type="scientific">Leptomonas pyrrhocoris</name>
    <name type="common">Firebug parasite</name>
    <dbReference type="NCBI Taxonomy" id="157538"/>
    <lineage>
        <taxon>Eukaryota</taxon>
        <taxon>Discoba</taxon>
        <taxon>Euglenozoa</taxon>
        <taxon>Kinetoplastea</taxon>
        <taxon>Metakinetoplastina</taxon>
        <taxon>Trypanosomatida</taxon>
        <taxon>Trypanosomatidae</taxon>
        <taxon>Leishmaniinae</taxon>
        <taxon>Leptomonas</taxon>
    </lineage>
</organism>
<dbReference type="CDD" id="cd06257">
    <property type="entry name" value="DnaJ"/>
    <property type="match status" value="1"/>
</dbReference>
<dbReference type="PANTHER" id="PTHR44094:SF9">
    <property type="entry name" value="PROTEIN DNAJ, PUTATIVE-RELATED"/>
    <property type="match status" value="1"/>
</dbReference>
<dbReference type="PROSITE" id="PS00636">
    <property type="entry name" value="DNAJ_1"/>
    <property type="match status" value="1"/>
</dbReference>
<feature type="region of interest" description="Disordered" evidence="1">
    <location>
        <begin position="47"/>
        <end position="76"/>
    </location>
</feature>
<comment type="caution">
    <text evidence="3">The sequence shown here is derived from an EMBL/GenBank/DDBJ whole genome shotgun (WGS) entry which is preliminary data.</text>
</comment>
<dbReference type="Gene3D" id="1.10.287.110">
    <property type="entry name" value="DnaJ domain"/>
    <property type="match status" value="1"/>
</dbReference>
<keyword evidence="4" id="KW-1185">Reference proteome</keyword>